<dbReference type="Gene3D" id="3.40.228.10">
    <property type="entry name" value="Dimethylsulfoxide Reductase, domain 2"/>
    <property type="match status" value="1"/>
</dbReference>
<reference evidence="7" key="1">
    <citation type="submission" date="2020-04" db="EMBL/GenBank/DDBJ databases">
        <title>Deep metagenomics examines the oral microbiome during advanced dental caries in children, revealing novel taxa and co-occurrences with host molecules.</title>
        <authorList>
            <person name="Baker J.L."/>
            <person name="Morton J.T."/>
            <person name="Dinis M."/>
            <person name="Alvarez R."/>
            <person name="Tran N.C."/>
            <person name="Knight R."/>
            <person name="Edlund A."/>
        </authorList>
    </citation>
    <scope>NUCLEOTIDE SEQUENCE</scope>
    <source>
        <strain evidence="7">JCVI_32_bin.24</strain>
    </source>
</reference>
<dbReference type="GO" id="GO:0016020">
    <property type="term" value="C:membrane"/>
    <property type="evidence" value="ECO:0007669"/>
    <property type="project" value="TreeGrafter"/>
</dbReference>
<organism evidence="7 8">
    <name type="scientific">Dechloromonas agitata</name>
    <dbReference type="NCBI Taxonomy" id="73030"/>
    <lineage>
        <taxon>Bacteria</taxon>
        <taxon>Pseudomonadati</taxon>
        <taxon>Pseudomonadota</taxon>
        <taxon>Betaproteobacteria</taxon>
        <taxon>Rhodocyclales</taxon>
        <taxon>Azonexaceae</taxon>
        <taxon>Dechloromonas</taxon>
    </lineage>
</organism>
<dbReference type="AlphaFoldDB" id="A0A930BXS5"/>
<dbReference type="SUPFAM" id="SSF53706">
    <property type="entry name" value="Formate dehydrogenase/DMSO reductase, domains 1-3"/>
    <property type="match status" value="1"/>
</dbReference>
<dbReference type="PANTHER" id="PTHR43105:SF9">
    <property type="entry name" value="NADPH-FE(3+) OXIDOREDUCTASE SUBUNIT ALPHA"/>
    <property type="match status" value="1"/>
</dbReference>
<name>A0A930BXS5_9RHOO</name>
<keyword evidence="5" id="KW-0411">Iron-sulfur</keyword>
<dbReference type="GO" id="GO:0046872">
    <property type="term" value="F:metal ion binding"/>
    <property type="evidence" value="ECO:0007669"/>
    <property type="project" value="UniProtKB-KW"/>
</dbReference>
<dbReference type="PROSITE" id="PS51669">
    <property type="entry name" value="4FE4S_MOW_BIS_MGD"/>
    <property type="match status" value="1"/>
</dbReference>
<dbReference type="InterPro" id="IPR006656">
    <property type="entry name" value="Mopterin_OxRdtase"/>
</dbReference>
<proteinExistence type="predicted"/>
<dbReference type="Pfam" id="PF04879">
    <property type="entry name" value="Molybdop_Fe4S4"/>
    <property type="match status" value="1"/>
</dbReference>
<evidence type="ECO:0000256" key="2">
    <source>
        <dbReference type="ARBA" id="ARBA00022723"/>
    </source>
</evidence>
<dbReference type="GO" id="GO:0016491">
    <property type="term" value="F:oxidoreductase activity"/>
    <property type="evidence" value="ECO:0007669"/>
    <property type="project" value="UniProtKB-KW"/>
</dbReference>
<accession>A0A930BXS5</accession>
<dbReference type="InterPro" id="IPR006963">
    <property type="entry name" value="Mopterin_OxRdtase_4Fe-4S_dom"/>
</dbReference>
<evidence type="ECO:0000256" key="1">
    <source>
        <dbReference type="ARBA" id="ARBA00022485"/>
    </source>
</evidence>
<dbReference type="Gene3D" id="2.20.25.90">
    <property type="entry name" value="ADC-like domains"/>
    <property type="match status" value="1"/>
</dbReference>
<dbReference type="PANTHER" id="PTHR43105">
    <property type="entry name" value="RESPIRATORY NITRATE REDUCTASE"/>
    <property type="match status" value="1"/>
</dbReference>
<dbReference type="Gene3D" id="3.40.50.740">
    <property type="match status" value="1"/>
</dbReference>
<evidence type="ECO:0000256" key="4">
    <source>
        <dbReference type="ARBA" id="ARBA00023004"/>
    </source>
</evidence>
<evidence type="ECO:0000256" key="3">
    <source>
        <dbReference type="ARBA" id="ARBA00023002"/>
    </source>
</evidence>
<gene>
    <name evidence="7" type="ORF">HXL68_13000</name>
</gene>
<protein>
    <submittedName>
        <fullName evidence="7">Molybdopterin-dependent oxidoreductase</fullName>
    </submittedName>
</protein>
<keyword evidence="1" id="KW-0004">4Fe-4S</keyword>
<dbReference type="EMBL" id="JABZMI010000313">
    <property type="protein sequence ID" value="MBF1165943.1"/>
    <property type="molecule type" value="Genomic_DNA"/>
</dbReference>
<dbReference type="GO" id="GO:0051539">
    <property type="term" value="F:4 iron, 4 sulfur cluster binding"/>
    <property type="evidence" value="ECO:0007669"/>
    <property type="project" value="UniProtKB-KW"/>
</dbReference>
<dbReference type="SMART" id="SM00926">
    <property type="entry name" value="Molybdop_Fe4S4"/>
    <property type="match status" value="1"/>
</dbReference>
<feature type="domain" description="4Fe-4S Mo/W bis-MGD-type" evidence="6">
    <location>
        <begin position="2"/>
        <end position="58"/>
    </location>
</feature>
<comment type="caution">
    <text evidence="7">The sequence shown here is derived from an EMBL/GenBank/DDBJ whole genome shotgun (WGS) entry which is preliminary data.</text>
</comment>
<dbReference type="Proteomes" id="UP000718593">
    <property type="component" value="Unassembled WGS sequence"/>
</dbReference>
<dbReference type="Pfam" id="PF00384">
    <property type="entry name" value="Molybdopterin"/>
    <property type="match status" value="1"/>
</dbReference>
<feature type="non-terminal residue" evidence="7">
    <location>
        <position position="315"/>
    </location>
</feature>
<keyword evidence="3" id="KW-0560">Oxidoreductase</keyword>
<evidence type="ECO:0000256" key="5">
    <source>
        <dbReference type="ARBA" id="ARBA00023014"/>
    </source>
</evidence>
<evidence type="ECO:0000313" key="8">
    <source>
        <dbReference type="Proteomes" id="UP000718593"/>
    </source>
</evidence>
<evidence type="ECO:0000313" key="7">
    <source>
        <dbReference type="EMBL" id="MBF1165943.1"/>
    </source>
</evidence>
<sequence length="315" mass="33573">MQTEVKSTCCYCGVGCGVLIRTEGSRIVGVRGDPTHPANRGRLCTKGATLDQTLHPASRLHYPEQRPARGQAGQRIGWDEALDQAAERFAATIRQYGPDSVAFYVSGQLLTEDYYVFNKLAKGLIGTNNIDTNSRLCMSSAVAGYKLTLGVDAPPCSYADIGQAGMIMMAGANPAVAHPIVFRAIEDAKAANPALKIVVVDPRRSESAEIADLHLPIRPGSDIALFNGMLHVLIRDGLVDRAYIARHTAGFDELAGIVAGYTPQAVAELCGVPATDIEQAARWFGQGGPALSLYCQGLNQSAHGTHNNAALIHLH</sequence>
<keyword evidence="2" id="KW-0479">Metal-binding</keyword>
<keyword evidence="4" id="KW-0408">Iron</keyword>
<dbReference type="InterPro" id="IPR050123">
    <property type="entry name" value="Prok_molybdopt-oxidoreductase"/>
</dbReference>
<evidence type="ECO:0000259" key="6">
    <source>
        <dbReference type="PROSITE" id="PS51669"/>
    </source>
</evidence>